<keyword evidence="14" id="KW-1185">Reference proteome</keyword>
<dbReference type="GO" id="GO:0016592">
    <property type="term" value="C:mediator complex"/>
    <property type="evidence" value="ECO:0000318"/>
    <property type="project" value="GO_Central"/>
</dbReference>
<accession>W5MQ34</accession>
<evidence type="ECO:0000256" key="3">
    <source>
        <dbReference type="ARBA" id="ARBA00019686"/>
    </source>
</evidence>
<dbReference type="GO" id="GO:0003712">
    <property type="term" value="F:transcription coregulator activity"/>
    <property type="evidence" value="ECO:0000318"/>
    <property type="project" value="GO_Central"/>
</dbReference>
<dbReference type="eggNOG" id="KOG1105">
    <property type="taxonomic scope" value="Eukaryota"/>
</dbReference>
<dbReference type="Pfam" id="PF08711">
    <property type="entry name" value="Med26"/>
    <property type="match status" value="1"/>
</dbReference>
<dbReference type="GO" id="GO:0010628">
    <property type="term" value="P:positive regulation of gene expression"/>
    <property type="evidence" value="ECO:0000318"/>
    <property type="project" value="GO_Central"/>
</dbReference>
<dbReference type="InterPro" id="IPR017923">
    <property type="entry name" value="TFIIS_N"/>
</dbReference>
<dbReference type="InterPro" id="IPR003617">
    <property type="entry name" value="TFIIS/CRSP70_N_sub"/>
</dbReference>
<comment type="similarity">
    <text evidence="2">Belongs to the Mediator complex subunit 26 family.</text>
</comment>
<dbReference type="SUPFAM" id="SSF47676">
    <property type="entry name" value="Conserved domain common to transcription factors TFIIS, elongin A, CRSP70"/>
    <property type="match status" value="1"/>
</dbReference>
<dbReference type="Ensembl" id="ENSLOCT00000010508.1">
    <property type="protein sequence ID" value="ENSLOCP00000010493.1"/>
    <property type="gene ID" value="ENSLOCG00000008633.1"/>
</dbReference>
<dbReference type="GeneID" id="102691943"/>
<evidence type="ECO:0000256" key="10">
    <source>
        <dbReference type="PROSITE-ProRule" id="PRU00649"/>
    </source>
</evidence>
<evidence type="ECO:0000256" key="6">
    <source>
        <dbReference type="ARBA" id="ARBA00023163"/>
    </source>
</evidence>
<feature type="region of interest" description="Disordered" evidence="11">
    <location>
        <begin position="284"/>
        <end position="352"/>
    </location>
</feature>
<reference evidence="13" key="3">
    <citation type="submission" date="2025-09" db="UniProtKB">
        <authorList>
            <consortium name="Ensembl"/>
        </authorList>
    </citation>
    <scope>IDENTIFICATION</scope>
</reference>
<dbReference type="OrthoDB" id="550309at2759"/>
<dbReference type="GeneTree" id="ENSGT00390000000259"/>
<evidence type="ECO:0000256" key="9">
    <source>
        <dbReference type="ARBA" id="ARBA00031968"/>
    </source>
</evidence>
<dbReference type="KEGG" id="loc:102691943"/>
<evidence type="ECO:0000256" key="1">
    <source>
        <dbReference type="ARBA" id="ARBA00004123"/>
    </source>
</evidence>
<dbReference type="PANTHER" id="PTHR15201">
    <property type="entry name" value="CRSP70"/>
    <property type="match status" value="1"/>
</dbReference>
<protein>
    <recommendedName>
        <fullName evidence="3">Mediator of RNA polymerase II transcription subunit 26</fullName>
    </recommendedName>
    <alternativeName>
        <fullName evidence="8">Cofactor required for Sp1 transcriptional activation subunit 7</fullName>
    </alternativeName>
    <alternativeName>
        <fullName evidence="9">Mediator complex subunit 26</fullName>
    </alternativeName>
</protein>
<dbReference type="AlphaFoldDB" id="W5MQ34"/>
<keyword evidence="4" id="KW-0805">Transcription regulation</keyword>
<dbReference type="InParanoid" id="W5MQ34"/>
<feature type="region of interest" description="Disordered" evidence="11">
    <location>
        <begin position="372"/>
        <end position="394"/>
    </location>
</feature>
<sequence>MALISKETCSPQQMKELLLQSMDRDANVVNMEKVLEVLSMLENYPITREALEETRLGKYVNSLRKKTLKKELSKRAKKLVKSWQKIALIEESTPASVCADRKNSPVQQMTPGISGTPAEQHRFSSVVDPDKCNIPPSFTEMHILHHTAWVRVDEAAVDSPEVIPSPTSEPMGQSGHRHFVRQETGGFLEKGTLEWPQSPSSDNSSLQQRKLKSWARVIQEPGSLETFSPASCSTPPHSPVTATSDYSLVHRYAHSSSFLTIPPSQHPQRTSHFTQQHSAIVHKAASSSPVDILSTSTHPVAEGKSQALSPPSSVGEEQVETKPKSKRGRRKGGFKDVSVCLDGLPPEPGPVKIKERRITYDPLRRKIVVVTPKTSAPSKAEHESPLPKDTGSISELRERNLQIWDSMDKSDWKEFAKNKIIQKYFSSQCKRLTVSGLEPKEYIDHLQELLSQDSIASEGWQPCVIVPTEPASHLPGVSQEVSIEDLFQIHSQHWSGVNGCYDSKSNWYDWAQCISLEPYSNKEQLGILPYVCLD</sequence>
<dbReference type="InterPro" id="IPR042376">
    <property type="entry name" value="MED26"/>
</dbReference>
<dbReference type="HOGENOM" id="CLU_478915_0_0_1"/>
<name>W5MQ34_LEPOC</name>
<keyword evidence="6" id="KW-0804">Transcription</keyword>
<dbReference type="PANTHER" id="PTHR15201:SF1">
    <property type="entry name" value="MEDIATOR OF RNA POLYMERASE II TRANSCRIPTION SUBUNIT 26"/>
    <property type="match status" value="1"/>
</dbReference>
<evidence type="ECO:0000256" key="2">
    <source>
        <dbReference type="ARBA" id="ARBA00009681"/>
    </source>
</evidence>
<dbReference type="EMBL" id="AHAT01026974">
    <property type="status" value="NOT_ANNOTATED_CDS"/>
    <property type="molecule type" value="Genomic_DNA"/>
</dbReference>
<evidence type="ECO:0000256" key="7">
    <source>
        <dbReference type="ARBA" id="ARBA00023242"/>
    </source>
</evidence>
<dbReference type="SMART" id="SM00509">
    <property type="entry name" value="TFS2N"/>
    <property type="match status" value="1"/>
</dbReference>
<dbReference type="GO" id="GO:0070847">
    <property type="term" value="C:core mediator complex"/>
    <property type="evidence" value="ECO:0000318"/>
    <property type="project" value="GO_Central"/>
</dbReference>
<dbReference type="PROSITE" id="PS51319">
    <property type="entry name" value="TFIIS_N"/>
    <property type="match status" value="1"/>
</dbReference>
<evidence type="ECO:0000256" key="8">
    <source>
        <dbReference type="ARBA" id="ARBA00030125"/>
    </source>
</evidence>
<dbReference type="Pfam" id="PF15693">
    <property type="entry name" value="Med26_C"/>
    <property type="match status" value="1"/>
</dbReference>
<dbReference type="Gene3D" id="1.20.930.10">
    <property type="entry name" value="Conserved domain common to transcription factors TFIIS, elongin A, CRSP70"/>
    <property type="match status" value="1"/>
</dbReference>
<reference evidence="13" key="2">
    <citation type="submission" date="2025-08" db="UniProtKB">
        <authorList>
            <consortium name="Ensembl"/>
        </authorList>
    </citation>
    <scope>IDENTIFICATION</scope>
</reference>
<dbReference type="InterPro" id="IPR035441">
    <property type="entry name" value="TFIIS/LEDGF_dom_sf"/>
</dbReference>
<feature type="domain" description="TFIIS N-terminal" evidence="12">
    <location>
        <begin position="1"/>
        <end position="90"/>
    </location>
</feature>
<evidence type="ECO:0000259" key="12">
    <source>
        <dbReference type="PROSITE" id="PS51319"/>
    </source>
</evidence>
<evidence type="ECO:0000256" key="5">
    <source>
        <dbReference type="ARBA" id="ARBA00023159"/>
    </source>
</evidence>
<organism evidence="13 14">
    <name type="scientific">Lepisosteus oculatus</name>
    <name type="common">Spotted gar</name>
    <dbReference type="NCBI Taxonomy" id="7918"/>
    <lineage>
        <taxon>Eukaryota</taxon>
        <taxon>Metazoa</taxon>
        <taxon>Chordata</taxon>
        <taxon>Craniata</taxon>
        <taxon>Vertebrata</taxon>
        <taxon>Euteleostomi</taxon>
        <taxon>Actinopterygii</taxon>
        <taxon>Neopterygii</taxon>
        <taxon>Holostei</taxon>
        <taxon>Semionotiformes</taxon>
        <taxon>Lepisosteidae</taxon>
        <taxon>Lepisosteus</taxon>
    </lineage>
</organism>
<dbReference type="InterPro" id="IPR031416">
    <property type="entry name" value="Med26_C"/>
</dbReference>
<dbReference type="STRING" id="7918.ENSLOCP00000010493"/>
<evidence type="ECO:0000313" key="14">
    <source>
        <dbReference type="Proteomes" id="UP000018468"/>
    </source>
</evidence>
<evidence type="ECO:0000313" key="13">
    <source>
        <dbReference type="Ensembl" id="ENSLOCP00000010493.1"/>
    </source>
</evidence>
<dbReference type="CDD" id="cd00183">
    <property type="entry name" value="TFIIS_I"/>
    <property type="match status" value="1"/>
</dbReference>
<keyword evidence="7 10" id="KW-0539">Nucleus</keyword>
<comment type="subcellular location">
    <subcellularLocation>
        <location evidence="1 10">Nucleus</location>
    </subcellularLocation>
</comment>
<keyword evidence="5" id="KW-0010">Activator</keyword>
<proteinExistence type="inferred from homology"/>
<dbReference type="GO" id="GO:0006357">
    <property type="term" value="P:regulation of transcription by RNA polymerase II"/>
    <property type="evidence" value="ECO:0000318"/>
    <property type="project" value="GO_Central"/>
</dbReference>
<evidence type="ECO:0000256" key="4">
    <source>
        <dbReference type="ARBA" id="ARBA00023015"/>
    </source>
</evidence>
<reference evidence="14" key="1">
    <citation type="submission" date="2011-12" db="EMBL/GenBank/DDBJ databases">
        <title>The Draft Genome of Lepisosteus oculatus.</title>
        <authorList>
            <consortium name="The Broad Institute Genome Assembly &amp; Analysis Group"/>
            <consortium name="Computational R&amp;D Group"/>
            <consortium name="and Sequencing Platform"/>
            <person name="Di Palma F."/>
            <person name="Alfoldi J."/>
            <person name="Johnson J."/>
            <person name="Berlin A."/>
            <person name="Gnerre S."/>
            <person name="Jaffe D."/>
            <person name="MacCallum I."/>
            <person name="Young S."/>
            <person name="Walker B.J."/>
            <person name="Lander E.S."/>
            <person name="Lindblad-Toh K."/>
        </authorList>
    </citation>
    <scope>NUCLEOTIDE SEQUENCE [LARGE SCALE GENOMIC DNA]</scope>
</reference>
<evidence type="ECO:0000256" key="11">
    <source>
        <dbReference type="SAM" id="MobiDB-lite"/>
    </source>
</evidence>
<dbReference type="Proteomes" id="UP000018468">
    <property type="component" value="Linkage group LG10"/>
</dbReference>
<dbReference type="Bgee" id="ENSLOCG00000008633">
    <property type="expression patterns" value="Expressed in testis and 13 other cell types or tissues"/>
</dbReference>
<feature type="compositionally biased region" description="Polar residues" evidence="11">
    <location>
        <begin position="285"/>
        <end position="298"/>
    </location>
</feature>